<dbReference type="SUPFAM" id="SSF52833">
    <property type="entry name" value="Thioredoxin-like"/>
    <property type="match status" value="1"/>
</dbReference>
<dbReference type="Pfam" id="PF13410">
    <property type="entry name" value="GST_C_2"/>
    <property type="match status" value="1"/>
</dbReference>
<dbReference type="Pfam" id="PF13409">
    <property type="entry name" value="GST_N_2"/>
    <property type="match status" value="1"/>
</dbReference>
<accession>A0A916VXA3</accession>
<evidence type="ECO:0000259" key="1">
    <source>
        <dbReference type="PROSITE" id="PS50404"/>
    </source>
</evidence>
<dbReference type="PANTHER" id="PTHR43968:SF6">
    <property type="entry name" value="GLUTATHIONE S-TRANSFERASE OMEGA"/>
    <property type="match status" value="1"/>
</dbReference>
<protein>
    <recommendedName>
        <fullName evidence="1">GST N-terminal domain-containing protein</fullName>
    </recommendedName>
</protein>
<dbReference type="CDD" id="cd00299">
    <property type="entry name" value="GST_C_family"/>
    <property type="match status" value="1"/>
</dbReference>
<dbReference type="CDD" id="cd00570">
    <property type="entry name" value="GST_N_family"/>
    <property type="match status" value="1"/>
</dbReference>
<dbReference type="EMBL" id="BMKB01000002">
    <property type="protein sequence ID" value="GGA47966.1"/>
    <property type="molecule type" value="Genomic_DNA"/>
</dbReference>
<dbReference type="InterPro" id="IPR036282">
    <property type="entry name" value="Glutathione-S-Trfase_C_sf"/>
</dbReference>
<organism evidence="2 3">
    <name type="scientific">Pelagibacterium lentulum</name>
    <dbReference type="NCBI Taxonomy" id="2029865"/>
    <lineage>
        <taxon>Bacteria</taxon>
        <taxon>Pseudomonadati</taxon>
        <taxon>Pseudomonadota</taxon>
        <taxon>Alphaproteobacteria</taxon>
        <taxon>Hyphomicrobiales</taxon>
        <taxon>Devosiaceae</taxon>
        <taxon>Pelagibacterium</taxon>
    </lineage>
</organism>
<dbReference type="PROSITE" id="PS50404">
    <property type="entry name" value="GST_NTER"/>
    <property type="match status" value="1"/>
</dbReference>
<gene>
    <name evidence="2" type="ORF">GCM10011499_17280</name>
</gene>
<dbReference type="InterPro" id="IPR050983">
    <property type="entry name" value="GST_Omega/HSP26"/>
</dbReference>
<comment type="caution">
    <text evidence="2">The sequence shown here is derived from an EMBL/GenBank/DDBJ whole genome shotgun (WGS) entry which is preliminary data.</text>
</comment>
<dbReference type="InterPro" id="IPR036249">
    <property type="entry name" value="Thioredoxin-like_sf"/>
</dbReference>
<reference evidence="2 3" key="1">
    <citation type="journal article" date="2014" name="Int. J. Syst. Evol. Microbiol.">
        <title>Complete genome sequence of Corynebacterium casei LMG S-19264T (=DSM 44701T), isolated from a smear-ripened cheese.</title>
        <authorList>
            <consortium name="US DOE Joint Genome Institute (JGI-PGF)"/>
            <person name="Walter F."/>
            <person name="Albersmeier A."/>
            <person name="Kalinowski J."/>
            <person name="Ruckert C."/>
        </authorList>
    </citation>
    <scope>NUCLEOTIDE SEQUENCE [LARGE SCALE GENOMIC DNA]</scope>
    <source>
        <strain evidence="2 3">CGMCC 1.15896</strain>
    </source>
</reference>
<dbReference type="RefSeq" id="WP_244640710.1">
    <property type="nucleotide sequence ID" value="NZ_BMKB01000002.1"/>
</dbReference>
<name>A0A916VXA3_9HYPH</name>
<dbReference type="GO" id="GO:0005737">
    <property type="term" value="C:cytoplasm"/>
    <property type="evidence" value="ECO:0007669"/>
    <property type="project" value="TreeGrafter"/>
</dbReference>
<dbReference type="SUPFAM" id="SSF47616">
    <property type="entry name" value="GST C-terminal domain-like"/>
    <property type="match status" value="1"/>
</dbReference>
<feature type="domain" description="GST N-terminal" evidence="1">
    <location>
        <begin position="7"/>
        <end position="90"/>
    </location>
</feature>
<keyword evidence="3" id="KW-1185">Reference proteome</keyword>
<dbReference type="AlphaFoldDB" id="A0A916VXA3"/>
<dbReference type="Gene3D" id="3.40.30.10">
    <property type="entry name" value="Glutaredoxin"/>
    <property type="match status" value="1"/>
</dbReference>
<dbReference type="Gene3D" id="1.20.1050.10">
    <property type="match status" value="1"/>
</dbReference>
<dbReference type="PANTHER" id="PTHR43968">
    <property type="match status" value="1"/>
</dbReference>
<sequence>MRMSRVSRPIIYHIPICPFSQRIEILLALKGAEEQVDFFVVDVTVPRPDWLLRLSRGRTSMPLAVMPDGRVISESLDILEWFDFEIGEGPIARRDAAELALIALAEGFTDAGYALILNQDWSKRSDLVTALLDRYAELDDVLNACSPVGPFLGQRFGFVEAVFAPIFQRFAFLEYYENFALPATSRYSRVARWQDACKAYPMAQQVTREEIVKLYYDYSKGAPNGALPPGRCRSSFSFLPHWSERPWPPREKYSYAATDAVLGLVCTDIEPVARF</sequence>
<evidence type="ECO:0000313" key="2">
    <source>
        <dbReference type="EMBL" id="GGA47966.1"/>
    </source>
</evidence>
<proteinExistence type="predicted"/>
<dbReference type="Proteomes" id="UP000596977">
    <property type="component" value="Unassembled WGS sequence"/>
</dbReference>
<dbReference type="InterPro" id="IPR004045">
    <property type="entry name" value="Glutathione_S-Trfase_N"/>
</dbReference>
<evidence type="ECO:0000313" key="3">
    <source>
        <dbReference type="Proteomes" id="UP000596977"/>
    </source>
</evidence>